<feature type="transmembrane region" description="Helical" evidence="8">
    <location>
        <begin position="930"/>
        <end position="949"/>
    </location>
</feature>
<evidence type="ECO:0000256" key="6">
    <source>
        <dbReference type="ARBA" id="ARBA00023170"/>
    </source>
</evidence>
<keyword evidence="10" id="KW-1185">Reference proteome</keyword>
<reference evidence="9 10" key="1">
    <citation type="journal article" date="2022" name="Allergy">
        <title>Genome assembly and annotation of Periplaneta americana reveal a comprehensive cockroach allergen profile.</title>
        <authorList>
            <person name="Wang L."/>
            <person name="Xiong Q."/>
            <person name="Saelim N."/>
            <person name="Wang L."/>
            <person name="Nong W."/>
            <person name="Wan A.T."/>
            <person name="Shi M."/>
            <person name="Liu X."/>
            <person name="Cao Q."/>
            <person name="Hui J.H.L."/>
            <person name="Sookrung N."/>
            <person name="Leung T.F."/>
            <person name="Tungtrongchitr A."/>
            <person name="Tsui S.K.W."/>
        </authorList>
    </citation>
    <scope>NUCLEOTIDE SEQUENCE [LARGE SCALE GENOMIC DNA]</scope>
    <source>
        <strain evidence="9">PWHHKU_190912</strain>
    </source>
</reference>
<evidence type="ECO:0000256" key="7">
    <source>
        <dbReference type="ARBA" id="ARBA00023180"/>
    </source>
</evidence>
<evidence type="ECO:0000256" key="3">
    <source>
        <dbReference type="ARBA" id="ARBA00022692"/>
    </source>
</evidence>
<comment type="subcellular location">
    <subcellularLocation>
        <location evidence="1">Cell membrane</location>
        <topology evidence="1">Multi-pass membrane protein</topology>
    </subcellularLocation>
</comment>
<accession>A0ABQ8TPW0</accession>
<name>A0ABQ8TPW0_PERAM</name>
<evidence type="ECO:0000256" key="4">
    <source>
        <dbReference type="ARBA" id="ARBA00022989"/>
    </source>
</evidence>
<feature type="transmembrane region" description="Helical" evidence="8">
    <location>
        <begin position="1200"/>
        <end position="1219"/>
    </location>
</feature>
<gene>
    <name evidence="9" type="ORF">ANN_00095</name>
</gene>
<protein>
    <submittedName>
        <fullName evidence="9">Uncharacterized protein</fullName>
    </submittedName>
</protein>
<comment type="caution">
    <text evidence="9">The sequence shown here is derived from an EMBL/GenBank/DDBJ whole genome shotgun (WGS) entry which is preliminary data.</text>
</comment>
<evidence type="ECO:0000256" key="5">
    <source>
        <dbReference type="ARBA" id="ARBA00023136"/>
    </source>
</evidence>
<dbReference type="InterPro" id="IPR052192">
    <property type="entry name" value="Insect_Ionotropic_Sensory_Rcpt"/>
</dbReference>
<dbReference type="EMBL" id="JAJSOF020000003">
    <property type="protein sequence ID" value="KAJ4448705.1"/>
    <property type="molecule type" value="Genomic_DNA"/>
</dbReference>
<feature type="transmembrane region" description="Helical" evidence="8">
    <location>
        <begin position="891"/>
        <end position="910"/>
    </location>
</feature>
<dbReference type="Proteomes" id="UP001148838">
    <property type="component" value="Unassembled WGS sequence"/>
</dbReference>
<feature type="transmembrane region" description="Helical" evidence="8">
    <location>
        <begin position="704"/>
        <end position="727"/>
    </location>
</feature>
<keyword evidence="5 8" id="KW-0472">Membrane</keyword>
<feature type="transmembrane region" description="Helical" evidence="8">
    <location>
        <begin position="637"/>
        <end position="661"/>
    </location>
</feature>
<evidence type="ECO:0000256" key="8">
    <source>
        <dbReference type="SAM" id="Phobius"/>
    </source>
</evidence>
<evidence type="ECO:0000256" key="1">
    <source>
        <dbReference type="ARBA" id="ARBA00004651"/>
    </source>
</evidence>
<proteinExistence type="predicted"/>
<keyword evidence="4 8" id="KW-1133">Transmembrane helix</keyword>
<dbReference type="PANTHER" id="PTHR42643:SF30">
    <property type="entry name" value="IONOTROPIC RECEPTOR 40A-RELATED"/>
    <property type="match status" value="1"/>
</dbReference>
<evidence type="ECO:0000313" key="10">
    <source>
        <dbReference type="Proteomes" id="UP001148838"/>
    </source>
</evidence>
<dbReference type="Gene3D" id="1.10.287.70">
    <property type="match status" value="2"/>
</dbReference>
<keyword evidence="2" id="KW-1003">Cell membrane</keyword>
<keyword evidence="6" id="KW-0675">Receptor</keyword>
<evidence type="ECO:0000256" key="2">
    <source>
        <dbReference type="ARBA" id="ARBA00022475"/>
    </source>
</evidence>
<sequence length="1227" mass="141398">MPEGPSVEIYLWILQDVSANIRLYENEQDLFHAVVSVSERMFTNDKPVAIFVPITNVTNYELQDAEIPDFNFFQTKTVAIAENSVCKANMTSLDIIRCSLTFLLRTFAQILNLTFYFDWIYGLGDLLRTLHELGRWSLLISPITSNSTSWRYEVYQNYVFTVNYENNDLARLEDDMEGLIGFQIFATLQNTRGHFIVVVMGSSGTQEVASRIFRLLFNKKYYDSAVILRAPDAWMSVKDPNSYDGTVHCLLNTWCSFLGIAIDKMPQCAPLRMFFLSWILYSICINTVFQAFMISYMVDPGKQHQIDTIQEVLEENYTLLFDDLDTYLVYVSSYDIEDKSYFTQSPFDALNVAFHTEHLAVLINEDFFNYYSKKLCRTEQPPAYHKFSDVDILFVEGVNILLQYLHAVEQWPILVSPTTTLPTRGEYENFIFTVNYKNNDLSNLQLEINNQIKFQVVNRLQNPTGHFIVVVMGDPGMEEVAKKVFECFFRINYFDSVVILREPEVLIGIWIQDNEGGRFIENDKFNKQLIEKNFSSCCFGVESSYSDPFVILNHMDRYSTKVEGLDAILLEMFKNLVGVSNKNCEEDTVLIMITNNMADLFIETIHFHLTTPYFTRSYKFFVPVAQMYPRWASLVRVFTPFVWVSILGSIVSTSLVVRVMIEWMSVKDPNSYDGTLHCFLNTWCAILGVGVDKMPHSTSLRMHFLSWIIYSICVNAVFQAFFTSYMVDPGRQHQIDTLHEILDHNYTILTEDIHILLAYSSMYDIENRSYFALSSAEALKVAFLSEDAAVVINEDFFTYYSKKLCGPTEPPVYHKFSGEAVQMHVQMIIPGSRYLCSKLNQLLGRLVQAGIPRKLMKDITDPLGQLNINRASVDLREEYVTMTLGIVQSPFIFLFLGLLLSIVVFLVYTFKNIFWTFSESLLKGDMARCVYIYVQYLIISTLIVCKKNITWICLWMLQDISANIILPESHLDMSQAVISVSERMFTNEQPVVIYVPVKFEVHVTSPGQEESKNVSPQFKTVTFAQNSLCNTNKTSHYLRSYTEGVKDLLHTMHEFGRWPLLLSPVTYNSTSWRNEVYQNFILIVDYVNNDLRKLENDIDLLKKFQTFTKLHNSRGYFIVVVMGNSGKQEVARTIFKHLFQRNYFDSALIMREAHGEEYNACSSVLCNFLHSPVTSSRLAPNIFLSTLFSNTLNLCSSQSIIIIIIIIIITLSHGLLFNIPHNKAQPT</sequence>
<dbReference type="PANTHER" id="PTHR42643">
    <property type="entry name" value="IONOTROPIC RECEPTOR 20A-RELATED"/>
    <property type="match status" value="1"/>
</dbReference>
<feature type="transmembrane region" description="Helical" evidence="8">
    <location>
        <begin position="275"/>
        <end position="298"/>
    </location>
</feature>
<keyword evidence="7" id="KW-0325">Glycoprotein</keyword>
<organism evidence="9 10">
    <name type="scientific">Periplaneta americana</name>
    <name type="common">American cockroach</name>
    <name type="synonym">Blatta americana</name>
    <dbReference type="NCBI Taxonomy" id="6978"/>
    <lineage>
        <taxon>Eukaryota</taxon>
        <taxon>Metazoa</taxon>
        <taxon>Ecdysozoa</taxon>
        <taxon>Arthropoda</taxon>
        <taxon>Hexapoda</taxon>
        <taxon>Insecta</taxon>
        <taxon>Pterygota</taxon>
        <taxon>Neoptera</taxon>
        <taxon>Polyneoptera</taxon>
        <taxon>Dictyoptera</taxon>
        <taxon>Blattodea</taxon>
        <taxon>Blattoidea</taxon>
        <taxon>Blattidae</taxon>
        <taxon>Blattinae</taxon>
        <taxon>Periplaneta</taxon>
    </lineage>
</organism>
<evidence type="ECO:0000313" key="9">
    <source>
        <dbReference type="EMBL" id="KAJ4448705.1"/>
    </source>
</evidence>
<keyword evidence="3 8" id="KW-0812">Transmembrane</keyword>